<dbReference type="InterPro" id="IPR012338">
    <property type="entry name" value="Beta-lactam/transpept-like"/>
</dbReference>
<keyword evidence="3" id="KW-0067">ATP-binding</keyword>
<dbReference type="InterPro" id="IPR036565">
    <property type="entry name" value="Mur-like_cat_sf"/>
</dbReference>
<dbReference type="GO" id="GO:0016881">
    <property type="term" value="F:acid-amino acid ligase activity"/>
    <property type="evidence" value="ECO:0007669"/>
    <property type="project" value="InterPro"/>
</dbReference>
<proteinExistence type="predicted"/>
<dbReference type="InterPro" id="IPR051046">
    <property type="entry name" value="MurCDEF_CellWall_CoF430Synth"/>
</dbReference>
<dbReference type="InterPro" id="IPR036615">
    <property type="entry name" value="Mur_ligase_C_dom_sf"/>
</dbReference>
<dbReference type="GO" id="GO:0005524">
    <property type="term" value="F:ATP binding"/>
    <property type="evidence" value="ECO:0007669"/>
    <property type="project" value="UniProtKB-KW"/>
</dbReference>
<dbReference type="Gene3D" id="3.90.190.20">
    <property type="entry name" value="Mur ligase, C-terminal domain"/>
    <property type="match status" value="1"/>
</dbReference>
<keyword evidence="1 5" id="KW-0436">Ligase</keyword>
<dbReference type="Gene3D" id="3.40.1190.10">
    <property type="entry name" value="Mur-like, catalytic domain"/>
    <property type="match status" value="1"/>
</dbReference>
<dbReference type="Pfam" id="PF08245">
    <property type="entry name" value="Mur_ligase_M"/>
    <property type="match status" value="1"/>
</dbReference>
<protein>
    <submittedName>
        <fullName evidence="5">Mur ligase family protein</fullName>
    </submittedName>
</protein>
<name>A0AAF0I650_9ENTE</name>
<evidence type="ECO:0000256" key="3">
    <source>
        <dbReference type="ARBA" id="ARBA00022840"/>
    </source>
</evidence>
<dbReference type="Gene3D" id="3.40.710.10">
    <property type="entry name" value="DD-peptidase/beta-lactamase superfamily"/>
    <property type="match status" value="1"/>
</dbReference>
<evidence type="ECO:0000313" key="6">
    <source>
        <dbReference type="Proteomes" id="UP001179647"/>
    </source>
</evidence>
<sequence length="720" mass="80940">MKVKLIEQLLEGYWYIEPKGNEIINQTIIDATKLASLKNSLFIAMDHETWLKGSGNKKGSIYDSWTDSHELVLNYRENVSLLIVQKPIEELKEIPQFVMKNTYEALTIISEQCRKEFEGKIIAITGTVGKSSTQNFILKLLRSKYKVMGYGNSRTAVRTGLAKLSSDYQFGVLEVAMAALWYGKTGIAKEIKPDIALITQIGIGQRGTSEEKTASYKARIASGLTENGVVIINQDIEVIDCLLKEVSQYTTNIMTYGLHGGDIVLEKSEKTDDTYTLTVKNNLANTKYCFSVPYLDDGFISNVLATISTLYALNEDVNSYLSLFNQFKLPKHVLEKQFLPNNSLLIDDTYNAEQLSMKNAISYSKKELSNFKGNKIAILGRIINLREYSEEVHRSLAPLLIDAGFDSVYTYGPEIDCLQDELPPKMRGGHFTNQELLLSYVVDNCQENSYILLKGSSRNSDIKKIRPNLVTKLSDSKKKISIIKKETDSLTPQECLKHNQLGMGNILIVLKTLELINLNKIKLSDVTICSENPPKSGKSKRSVGLVQGSSYSILELLKYSANLNAPDALICLAESIWGSRSQAKNGLKKMALEKGLGQITVKNITGRKCKEEQQTRLVDLQIIASEFKKLPLANISLLQNNPIIINDKEYSVQSPIDQINYTLSSIVWGETLRTGLLFRIIQGKLEVIIVFNNQNYMDMIREIDKEMYNNTNRLLLANMT</sequence>
<keyword evidence="6" id="KW-1185">Reference proteome</keyword>
<feature type="domain" description="Mur ligase central" evidence="4">
    <location>
        <begin position="124"/>
        <end position="308"/>
    </location>
</feature>
<dbReference type="PANTHER" id="PTHR43024">
    <property type="entry name" value="UDP-N-ACETYLMURAMOYL-TRIPEPTIDE--D-ALANYL-D-ALANINE LIGASE"/>
    <property type="match status" value="1"/>
</dbReference>
<evidence type="ECO:0000259" key="4">
    <source>
        <dbReference type="Pfam" id="PF08245"/>
    </source>
</evidence>
<evidence type="ECO:0000256" key="1">
    <source>
        <dbReference type="ARBA" id="ARBA00022598"/>
    </source>
</evidence>
<dbReference type="PANTHER" id="PTHR43024:SF1">
    <property type="entry name" value="UDP-N-ACETYLMURAMOYL-TRIPEPTIDE--D-ALANYL-D-ALANINE LIGASE"/>
    <property type="match status" value="1"/>
</dbReference>
<accession>A0AAF0I650</accession>
<dbReference type="RefSeq" id="WP_275468283.1">
    <property type="nucleotide sequence ID" value="NZ_CP110232.1"/>
</dbReference>
<dbReference type="AlphaFoldDB" id="A0AAF0I650"/>
<dbReference type="EMBL" id="CP110232">
    <property type="protein sequence ID" value="WEG72480.1"/>
    <property type="molecule type" value="Genomic_DNA"/>
</dbReference>
<organism evidence="5 6">
    <name type="scientific">Vagococcus intermedius</name>
    <dbReference type="NCBI Taxonomy" id="2991418"/>
    <lineage>
        <taxon>Bacteria</taxon>
        <taxon>Bacillati</taxon>
        <taxon>Bacillota</taxon>
        <taxon>Bacilli</taxon>
        <taxon>Lactobacillales</taxon>
        <taxon>Enterococcaceae</taxon>
        <taxon>Vagococcus</taxon>
    </lineage>
</organism>
<reference evidence="5" key="1">
    <citation type="submission" date="2022-10" db="EMBL/GenBank/DDBJ databases">
        <title>Vagococcus sp. isolated from poultry meat.</title>
        <authorList>
            <person name="Johansson P."/>
            <person name="Bjorkroth J."/>
        </authorList>
    </citation>
    <scope>NUCLEOTIDE SEQUENCE</scope>
    <source>
        <strain evidence="5">STAA11</strain>
    </source>
</reference>
<dbReference type="KEGG" id="vie:OL234_05695"/>
<evidence type="ECO:0000256" key="2">
    <source>
        <dbReference type="ARBA" id="ARBA00022741"/>
    </source>
</evidence>
<evidence type="ECO:0000313" key="5">
    <source>
        <dbReference type="EMBL" id="WEG72480.1"/>
    </source>
</evidence>
<dbReference type="SUPFAM" id="SSF53623">
    <property type="entry name" value="MurD-like peptide ligases, catalytic domain"/>
    <property type="match status" value="1"/>
</dbReference>
<dbReference type="SUPFAM" id="SSF53244">
    <property type="entry name" value="MurD-like peptide ligases, peptide-binding domain"/>
    <property type="match status" value="1"/>
</dbReference>
<dbReference type="Proteomes" id="UP001179647">
    <property type="component" value="Chromosome"/>
</dbReference>
<dbReference type="InterPro" id="IPR013221">
    <property type="entry name" value="Mur_ligase_cen"/>
</dbReference>
<keyword evidence="2" id="KW-0547">Nucleotide-binding</keyword>
<gene>
    <name evidence="5" type="ORF">OL234_05695</name>
</gene>